<dbReference type="EMBL" id="KN549353">
    <property type="protein sequence ID" value="KHJ98138.1"/>
    <property type="molecule type" value="Genomic_DNA"/>
</dbReference>
<accession>A0A0B1TKV0</accession>
<evidence type="ECO:0000313" key="3">
    <source>
        <dbReference type="Proteomes" id="UP000053660"/>
    </source>
</evidence>
<reference evidence="2 3" key="1">
    <citation type="submission" date="2014-03" db="EMBL/GenBank/DDBJ databases">
        <title>Draft genome of the hookworm Oesophagostomum dentatum.</title>
        <authorList>
            <person name="Mitreva M."/>
        </authorList>
    </citation>
    <scope>NUCLEOTIDE SEQUENCE [LARGE SCALE GENOMIC DNA]</scope>
    <source>
        <strain evidence="2 3">OD-Hann</strain>
    </source>
</reference>
<dbReference type="AlphaFoldDB" id="A0A0B1TKV0"/>
<proteinExistence type="predicted"/>
<gene>
    <name evidence="2" type="ORF">OESDEN_01881</name>
</gene>
<dbReference type="Proteomes" id="UP000053660">
    <property type="component" value="Unassembled WGS sequence"/>
</dbReference>
<organism evidence="2 3">
    <name type="scientific">Oesophagostomum dentatum</name>
    <name type="common">Nodular worm</name>
    <dbReference type="NCBI Taxonomy" id="61180"/>
    <lineage>
        <taxon>Eukaryota</taxon>
        <taxon>Metazoa</taxon>
        <taxon>Ecdysozoa</taxon>
        <taxon>Nematoda</taxon>
        <taxon>Chromadorea</taxon>
        <taxon>Rhabditida</taxon>
        <taxon>Rhabditina</taxon>
        <taxon>Rhabditomorpha</taxon>
        <taxon>Strongyloidea</taxon>
        <taxon>Strongylidae</taxon>
        <taxon>Oesophagostomum</taxon>
    </lineage>
</organism>
<keyword evidence="3" id="KW-1185">Reference proteome</keyword>
<evidence type="ECO:0000313" key="2">
    <source>
        <dbReference type="EMBL" id="KHJ98138.1"/>
    </source>
</evidence>
<feature type="region of interest" description="Disordered" evidence="1">
    <location>
        <begin position="1"/>
        <end position="30"/>
    </location>
</feature>
<protein>
    <submittedName>
        <fullName evidence="2">Uncharacterized protein</fullName>
    </submittedName>
</protein>
<sequence length="30" mass="3616">MHFSGTTKVRERGSLLTSRLSTRARRRRWI</sequence>
<name>A0A0B1TKV0_OESDE</name>
<evidence type="ECO:0000256" key="1">
    <source>
        <dbReference type="SAM" id="MobiDB-lite"/>
    </source>
</evidence>